<comment type="catalytic activity">
    <reaction evidence="1">
        <text>Hydrolysis of terminal, non-reducing (1-&gt;4)-linked alpha-D-glucose residues with release of alpha-D-glucose.</text>
        <dbReference type="EC" id="3.2.1.20"/>
    </reaction>
</comment>
<dbReference type="AlphaFoldDB" id="Q9UVZ1"/>
<accession>Q9UVZ1</accession>
<feature type="domain" description="Glycoside hydrolase family 31 TIM barrel" evidence="5">
    <location>
        <begin position="340"/>
        <end position="757"/>
    </location>
</feature>
<dbReference type="Pfam" id="PF21365">
    <property type="entry name" value="Glyco_hydro_31_3rd"/>
    <property type="match status" value="1"/>
</dbReference>
<dbReference type="CAZy" id="GH31">
    <property type="family name" value="Glycoside Hydrolase Family 31"/>
</dbReference>
<dbReference type="CDD" id="cd06601">
    <property type="entry name" value="GH31_lyase_GLase"/>
    <property type="match status" value="1"/>
</dbReference>
<feature type="domain" description="Glycosyl hydrolase family 31 C-terminal" evidence="6">
    <location>
        <begin position="766"/>
        <end position="882"/>
    </location>
</feature>
<keyword evidence="4" id="KW-0326">Glycosidase</keyword>
<dbReference type="Pfam" id="PF01055">
    <property type="entry name" value="Glyco_hydro_31_2nd"/>
    <property type="match status" value="1"/>
</dbReference>
<keyword evidence="4" id="KW-0378">Hydrolase</keyword>
<dbReference type="Gene3D" id="2.60.40.1180">
    <property type="entry name" value="Golgi alpha-mannosidase II"/>
    <property type="match status" value="2"/>
</dbReference>
<dbReference type="GO" id="GO:0004558">
    <property type="term" value="F:alpha-1,4-glucosidase activity"/>
    <property type="evidence" value="ECO:0007669"/>
    <property type="project" value="UniProtKB-EC"/>
</dbReference>
<dbReference type="InterPro" id="IPR017853">
    <property type="entry name" value="GH"/>
</dbReference>
<comment type="similarity">
    <text evidence="2 4">Belongs to the glycosyl hydrolase 31 family.</text>
</comment>
<dbReference type="InterPro" id="IPR048395">
    <property type="entry name" value="Glyco_hydro_31_C"/>
</dbReference>
<dbReference type="Gene3D" id="2.60.40.1760">
    <property type="entry name" value="glycosyl hydrolase (family 31)"/>
    <property type="match status" value="1"/>
</dbReference>
<dbReference type="SMR" id="Q9UVZ1"/>
<dbReference type="InterPro" id="IPR013780">
    <property type="entry name" value="Glyco_hydro_b"/>
</dbReference>
<evidence type="ECO:0000256" key="4">
    <source>
        <dbReference type="RuleBase" id="RU361185"/>
    </source>
</evidence>
<name>Q9UVZ1_9PEZI</name>
<dbReference type="SUPFAM" id="SSF51445">
    <property type="entry name" value="(Trans)glycosidases"/>
    <property type="match status" value="1"/>
</dbReference>
<gene>
    <name evidence="7" type="primary">Agll1</name>
</gene>
<evidence type="ECO:0000256" key="3">
    <source>
        <dbReference type="ARBA" id="ARBA00012741"/>
    </source>
</evidence>
<dbReference type="GO" id="GO:0016829">
    <property type="term" value="F:lyase activity"/>
    <property type="evidence" value="ECO:0007669"/>
    <property type="project" value="UniProtKB-KW"/>
</dbReference>
<protein>
    <recommendedName>
        <fullName evidence="3">alpha-glucosidase</fullName>
        <ecNumber evidence="3">3.2.1.20</ecNumber>
    </recommendedName>
</protein>
<evidence type="ECO:0000256" key="1">
    <source>
        <dbReference type="ARBA" id="ARBA00001657"/>
    </source>
</evidence>
<dbReference type="InterPro" id="IPR000322">
    <property type="entry name" value="Glyco_hydro_31_TIM"/>
</dbReference>
<dbReference type="EC" id="3.2.1.20" evidence="3"/>
<dbReference type="CDD" id="cd14752">
    <property type="entry name" value="GH31_N"/>
    <property type="match status" value="1"/>
</dbReference>
<reference evidence="7" key="1">
    <citation type="journal article" date="1999" name="Plant Mol. Biol.">
        <title>A group of alpha-1,4-glucan lyase genes from the fungi Morchella costata, M. vulgaris and Peziza ostracoderma. Cloning, complete sequencing and heterologous expression.</title>
        <authorList>
            <person name="Bojsen K."/>
            <person name="Yu S."/>
            <person name="Marcussen J."/>
        </authorList>
    </citation>
    <scope>NUCLEOTIDE SEQUENCE</scope>
</reference>
<sequence>MAGLSDPLNFCKAEDYYAAAKGWSGPQKIIRYDQTPPQGTKDPKSWHAVNLPFDDGTMCVVQFVRPCVWRVRYDPSVKTSDEYGDENTRTIVQDYMTTLVGNLDIFRGLTWVSTLEDSGEYYTFKSEVTAVDETERTRNKVGDGLKIYLWKNPFRIQVVRLLTPLVDPFPIPNVANATARVADKVVWQTSPKTFRKNLHPQHKMLKDTVLDIIKPGHGEYVGWGEMGGIEFMKEPTFMNYFNFDNMQYQQVYAQGALDSREPLYHSDPFYLDVNSNPEHKNITATFIDNYSQIAIDFGKTNSGYIKLGTRYGGIDCYGISADTVPEIVRLYTGLVGRSKLKPRYILGAHQACYGYQQESDLHAVVQQYRDTKFPLDGLHVDVDFQDNFRTFTTNPITFPNPKEMFTNLRNNGIKCSTNITPVISIRDRPNGYSTLNEGYDKKYFIMDDRYTEGTSGDPQNVRYSFYGGGNPVEVNPNDVWARPDFGDNYDFPTNFNCKDYPYHGGVSYGYGNGTPGYYPDLNREEVRIWWGLQYEYLFNMGLEFVWQDMTTPAIHSSYGDMKGLPTRLLVTADSVTNASEKKLAIESWALYSYNLHKATFHGLGRLESRKNKRNFILGRGSYAGAYRFAGLWTGDNASTWEFWKISVSQVLSLGLNGVCIAGSDTGGFEPARTEIGEEKYCSPELLIRWYTGSFLLPWLRNHYVKKDRKWFQEPYAYPKHLETHPELADQAWLYKSVLEICRYWVELRYSLIQLLYDCMFQNVVDGMPLARSMLLTDTEDTTFFNESQKFLDNQYMAGDDILVAPILHSRNEVPGENRDVYLPLFHTWYPSNLRPWDDQGVALGNPVEGGSVINYTARIVAPEDYNLFHNVVPVYIREGAIIPQIQVRQWIGEGGPNPIKFNIYPGKDKEYVTYLDDGVSRDSAPDDLPQYREAYEQAKVEGKDVQKQLAVIQGNKTNDFSASGIDKEAKGYHRKVSIKQESKDKTRTVTIEPKHNGYDPSKEVGNYYTIILWYAPGFDGSIVDVSQATVNIEGGVECEIFKNTGLHTVVVNVKEVIGTTKSVKITCTTA</sequence>
<evidence type="ECO:0000259" key="6">
    <source>
        <dbReference type="Pfam" id="PF21365"/>
    </source>
</evidence>
<organism evidence="7">
    <name type="scientific">Morchella vulgaris</name>
    <dbReference type="NCBI Taxonomy" id="60348"/>
    <lineage>
        <taxon>Eukaryota</taxon>
        <taxon>Fungi</taxon>
        <taxon>Dikarya</taxon>
        <taxon>Ascomycota</taxon>
        <taxon>Pezizomycotina</taxon>
        <taxon>Pezizomycetes</taxon>
        <taxon>Pezizales</taxon>
        <taxon>Morchellaceae</taxon>
        <taxon>Morchella</taxon>
    </lineage>
</organism>
<dbReference type="SUPFAM" id="SSF51011">
    <property type="entry name" value="Glycosyl hydrolase domain"/>
    <property type="match status" value="1"/>
</dbReference>
<dbReference type="GO" id="GO:0005975">
    <property type="term" value="P:carbohydrate metabolic process"/>
    <property type="evidence" value="ECO:0007669"/>
    <property type="project" value="InterPro"/>
</dbReference>
<dbReference type="EMBL" id="Y18801">
    <property type="protein sequence ID" value="CAB52201.1"/>
    <property type="molecule type" value="Genomic_DNA"/>
</dbReference>
<keyword evidence="7" id="KW-0456">Lyase</keyword>
<evidence type="ECO:0000259" key="5">
    <source>
        <dbReference type="Pfam" id="PF01055"/>
    </source>
</evidence>
<evidence type="ECO:0000313" key="7">
    <source>
        <dbReference type="EMBL" id="CAB52201.1"/>
    </source>
</evidence>
<dbReference type="PANTHER" id="PTHR22762:SF120">
    <property type="entry name" value="HETEROGLYCAN GLUCOSIDASE 1"/>
    <property type="match status" value="1"/>
</dbReference>
<proteinExistence type="inferred from homology"/>
<dbReference type="PANTHER" id="PTHR22762">
    <property type="entry name" value="ALPHA-GLUCOSIDASE"/>
    <property type="match status" value="1"/>
</dbReference>
<evidence type="ECO:0000256" key="2">
    <source>
        <dbReference type="ARBA" id="ARBA00007806"/>
    </source>
</evidence>
<dbReference type="Gene3D" id="3.20.20.80">
    <property type="entry name" value="Glycosidases"/>
    <property type="match status" value="2"/>
</dbReference>